<dbReference type="NCBIfam" id="TIGR01414">
    <property type="entry name" value="autotrans_barl"/>
    <property type="match status" value="1"/>
</dbReference>
<evidence type="ECO:0000256" key="1">
    <source>
        <dbReference type="SAM" id="MobiDB-lite"/>
    </source>
</evidence>
<evidence type="ECO:0000259" key="2">
    <source>
        <dbReference type="PROSITE" id="PS51208"/>
    </source>
</evidence>
<dbReference type="InterPro" id="IPR006315">
    <property type="entry name" value="OM_autotransptr_brl_dom"/>
</dbReference>
<dbReference type="Pfam" id="PF03797">
    <property type="entry name" value="Autotransporter"/>
    <property type="match status" value="1"/>
</dbReference>
<feature type="compositionally biased region" description="Pro residues" evidence="1">
    <location>
        <begin position="150"/>
        <end position="168"/>
    </location>
</feature>
<comment type="caution">
    <text evidence="3">The sequence shown here is derived from an EMBL/GenBank/DDBJ whole genome shotgun (WGS) entry which is preliminary data.</text>
</comment>
<sequence length="562" mass="59125">MWEGSRFVGDVKFAGADNRLMFGTGDGSDPSVPINRAIQVEGSIDFGTNGSYELRATPTTADRLDVTGTARLNGANVLIIGLPLGAELYDENHDYTILHAGKGFNGDTRFGDVSINLAYLTPSLKYTTDAMAGSSDVILTLARKSVPVAPPEAPSVPTPPVVSDPAPPVQGGADQRPIRFADLITGRNAMAVSDAIESLPRTHEIYRRALSLPEGAPQAYFSALTGEVHASTRNILSSLSRPASALPLSHLRANLSAGLQPGVPTAAAGASDMPPATSVLPASNARPFWAQLVGNWQRQSASNDNAAVRLHTAGFFAGADYAIGNGWRLGGALGYTDSRSHIDGADDKNSIASYSASIYGGKAFARGTGTFNLMLGASHTWHDVNTRRHIAVGGLDQTLRASYRAGTTQLFGELGYAMPMNQTLTLEPYAGLAWAGQRNRAFQEKGGSAALSGDSQSIRTTTTTLGVRLRQDLSAGAFQGTLTAGAGWRRAFGNLRPVSTLAFDAGEAFTVTGAPIARNAALLETGLQARTGRNATVGLNYAGQFGSGNRDHSAMLNWRWAF</sequence>
<proteinExistence type="predicted"/>
<reference evidence="3" key="2">
    <citation type="submission" date="2020-02" db="EMBL/GenBank/DDBJ databases">
        <authorList>
            <consortium name="NCBI Pathogen Detection Project"/>
        </authorList>
    </citation>
    <scope>NUCLEOTIDE SEQUENCE</scope>
    <source>
        <strain evidence="3">MA.CCC_P4</strain>
    </source>
</reference>
<dbReference type="Gene3D" id="2.40.128.130">
    <property type="entry name" value="Autotransporter beta-domain"/>
    <property type="match status" value="1"/>
</dbReference>
<dbReference type="InterPro" id="IPR005546">
    <property type="entry name" value="Autotransporte_beta"/>
</dbReference>
<dbReference type="SUPFAM" id="SSF103515">
    <property type="entry name" value="Autotransporter"/>
    <property type="match status" value="1"/>
</dbReference>
<protein>
    <submittedName>
        <fullName evidence="3">Autotransporter domain-containing protein</fullName>
    </submittedName>
</protein>
<dbReference type="EMBL" id="DAAUQJ010000006">
    <property type="protein sequence ID" value="HAF2412774.1"/>
    <property type="molecule type" value="Genomic_DNA"/>
</dbReference>
<reference evidence="3" key="1">
    <citation type="journal article" date="2018" name="Genome Biol.">
        <title>SKESA: strategic k-mer extension for scrupulous assemblies.</title>
        <authorList>
            <person name="Souvorov A."/>
            <person name="Agarwala R."/>
            <person name="Lipman D.J."/>
        </authorList>
    </citation>
    <scope>NUCLEOTIDE SEQUENCE</scope>
    <source>
        <strain evidence="3">MA.CCC_P4</strain>
    </source>
</reference>
<organism evidence="3">
    <name type="scientific">Salmonella enterica</name>
    <name type="common">Salmonella choleraesuis</name>
    <dbReference type="NCBI Taxonomy" id="28901"/>
    <lineage>
        <taxon>Bacteria</taxon>
        <taxon>Pseudomonadati</taxon>
        <taxon>Pseudomonadota</taxon>
        <taxon>Gammaproteobacteria</taxon>
        <taxon>Enterobacterales</taxon>
        <taxon>Enterobacteriaceae</taxon>
        <taxon>Salmonella</taxon>
    </lineage>
</organism>
<gene>
    <name evidence="3" type="ORF">G8N70_003103</name>
</gene>
<evidence type="ECO:0000313" key="3">
    <source>
        <dbReference type="EMBL" id="HAF2412774.1"/>
    </source>
</evidence>
<accession>A0A744CD76</accession>
<dbReference type="SMART" id="SM00869">
    <property type="entry name" value="Autotransporter"/>
    <property type="match status" value="1"/>
</dbReference>
<dbReference type="GO" id="GO:0019867">
    <property type="term" value="C:outer membrane"/>
    <property type="evidence" value="ECO:0007669"/>
    <property type="project" value="InterPro"/>
</dbReference>
<dbReference type="AlphaFoldDB" id="A0A744CD76"/>
<dbReference type="PROSITE" id="PS51208">
    <property type="entry name" value="AUTOTRANSPORTER"/>
    <property type="match status" value="1"/>
</dbReference>
<feature type="domain" description="Autotransporter" evidence="2">
    <location>
        <begin position="281"/>
        <end position="562"/>
    </location>
</feature>
<name>A0A744CD76_SALER</name>
<feature type="region of interest" description="Disordered" evidence="1">
    <location>
        <begin position="150"/>
        <end position="174"/>
    </location>
</feature>
<dbReference type="InterPro" id="IPR036709">
    <property type="entry name" value="Autotransporte_beta_dom_sf"/>
</dbReference>